<feature type="region of interest" description="Disordered" evidence="1">
    <location>
        <begin position="146"/>
        <end position="172"/>
    </location>
</feature>
<name>A0A4D6MW91_VIGUN</name>
<protein>
    <submittedName>
        <fullName evidence="3">Uncharacterized protein</fullName>
    </submittedName>
</protein>
<dbReference type="Proteomes" id="UP000501690">
    <property type="component" value="Linkage Group LG9"/>
</dbReference>
<evidence type="ECO:0000313" key="3">
    <source>
        <dbReference type="EMBL" id="QCE05770.1"/>
    </source>
</evidence>
<organism evidence="3 4">
    <name type="scientific">Vigna unguiculata</name>
    <name type="common">Cowpea</name>
    <dbReference type="NCBI Taxonomy" id="3917"/>
    <lineage>
        <taxon>Eukaryota</taxon>
        <taxon>Viridiplantae</taxon>
        <taxon>Streptophyta</taxon>
        <taxon>Embryophyta</taxon>
        <taxon>Tracheophyta</taxon>
        <taxon>Spermatophyta</taxon>
        <taxon>Magnoliopsida</taxon>
        <taxon>eudicotyledons</taxon>
        <taxon>Gunneridae</taxon>
        <taxon>Pentapetalae</taxon>
        <taxon>rosids</taxon>
        <taxon>fabids</taxon>
        <taxon>Fabales</taxon>
        <taxon>Fabaceae</taxon>
        <taxon>Papilionoideae</taxon>
        <taxon>50 kb inversion clade</taxon>
        <taxon>NPAAA clade</taxon>
        <taxon>indigoferoid/millettioid clade</taxon>
        <taxon>Phaseoleae</taxon>
        <taxon>Vigna</taxon>
    </lineage>
</organism>
<gene>
    <name evidence="3" type="ORF">DEO72_LG9g776</name>
</gene>
<feature type="region of interest" description="Disordered" evidence="1">
    <location>
        <begin position="99"/>
        <end position="120"/>
    </location>
</feature>
<evidence type="ECO:0000313" key="4">
    <source>
        <dbReference type="Proteomes" id="UP000501690"/>
    </source>
</evidence>
<dbReference type="EMBL" id="CP039353">
    <property type="protein sequence ID" value="QCE05770.1"/>
    <property type="molecule type" value="Genomic_DNA"/>
</dbReference>
<dbReference type="AlphaFoldDB" id="A0A4D6MW91"/>
<sequence>MGCTGALVLFLILTIFTTTTLPYALNAPFESEEWLPPIGVPRPYPRPPPMLLSIRPSDYRPPPNSPHVGMNLPRPPSGVPQKEQKFVAVPRLPNSIRYTKEGNHLKPHRTSHDLAHSTRLPKPPGYNLEWPRVTPIQVTLVSGAPAKVSHQDTYPKPCRNPSLRTKFAPKTA</sequence>
<reference evidence="3 4" key="1">
    <citation type="submission" date="2019-04" db="EMBL/GenBank/DDBJ databases">
        <title>An improved genome assembly and genetic linkage map for asparagus bean, Vigna unguiculata ssp. sesquipedialis.</title>
        <authorList>
            <person name="Xia Q."/>
            <person name="Zhang R."/>
            <person name="Dong Y."/>
        </authorList>
    </citation>
    <scope>NUCLEOTIDE SEQUENCE [LARGE SCALE GENOMIC DNA]</scope>
    <source>
        <tissue evidence="3">Leaf</tissue>
    </source>
</reference>
<accession>A0A4D6MW91</accession>
<keyword evidence="4" id="KW-1185">Reference proteome</keyword>
<keyword evidence="2" id="KW-0732">Signal</keyword>
<feature type="chain" id="PRO_5020026383" evidence="2">
    <location>
        <begin position="23"/>
        <end position="172"/>
    </location>
</feature>
<proteinExistence type="predicted"/>
<feature type="signal peptide" evidence="2">
    <location>
        <begin position="1"/>
        <end position="22"/>
    </location>
</feature>
<feature type="compositionally biased region" description="Basic and acidic residues" evidence="1">
    <location>
        <begin position="99"/>
        <end position="116"/>
    </location>
</feature>
<evidence type="ECO:0000256" key="1">
    <source>
        <dbReference type="SAM" id="MobiDB-lite"/>
    </source>
</evidence>
<evidence type="ECO:0000256" key="2">
    <source>
        <dbReference type="SAM" id="SignalP"/>
    </source>
</evidence>